<dbReference type="PANTHER" id="PTHR22904">
    <property type="entry name" value="TPR REPEAT CONTAINING PROTEIN"/>
    <property type="match status" value="1"/>
</dbReference>
<dbReference type="PROSITE" id="PS50005">
    <property type="entry name" value="TPR"/>
    <property type="match status" value="2"/>
</dbReference>
<accession>A0A058Z4I3</accession>
<name>A0A058Z4I3_FONAL</name>
<dbReference type="Gene3D" id="1.25.40.10">
    <property type="entry name" value="Tetratricopeptide repeat domain"/>
    <property type="match status" value="2"/>
</dbReference>
<dbReference type="InterPro" id="IPR011990">
    <property type="entry name" value="TPR-like_helical_dom_sf"/>
</dbReference>
<dbReference type="GeneID" id="20529334"/>
<dbReference type="Gene3D" id="1.10.260.100">
    <property type="match status" value="1"/>
</dbReference>
<dbReference type="InterPro" id="IPR006636">
    <property type="entry name" value="STI1_HS-bd"/>
</dbReference>
<evidence type="ECO:0000256" key="4">
    <source>
        <dbReference type="ARBA" id="ARBA00022803"/>
    </source>
</evidence>
<dbReference type="eggNOG" id="KOG0548">
    <property type="taxonomic scope" value="Eukaryota"/>
</dbReference>
<keyword evidence="3" id="KW-0677">Repeat</keyword>
<dbReference type="STRING" id="691883.A0A058Z4I3"/>
<dbReference type="EMBL" id="KB932207">
    <property type="protein sequence ID" value="KCV69199.1"/>
    <property type="molecule type" value="Genomic_DNA"/>
</dbReference>
<feature type="repeat" description="TPR" evidence="5">
    <location>
        <begin position="92"/>
        <end position="125"/>
    </location>
</feature>
<evidence type="ECO:0000313" key="7">
    <source>
        <dbReference type="EMBL" id="KCV69199.1"/>
    </source>
</evidence>
<dbReference type="GO" id="GO:0005737">
    <property type="term" value="C:cytoplasm"/>
    <property type="evidence" value="ECO:0007669"/>
    <property type="project" value="UniProtKB-SubCell"/>
</dbReference>
<dbReference type="OMA" id="WERREFI"/>
<sequence length="339" mass="38127">MELDPEAQAELEKKQAADALKARGTEAYKSRDFATALSLYKQAWDTYPKDVAYLGNQSAVHFETGDFEECIRVCLQAADLSTEIRTDYALLARILARAGNAALKLDRLEDAIEYFKRAQTNSRNRQVAIQIQETTKKLEKRRAEAYLSPEISDQERERGNALFKDSKFKESVDAYSEAIKRNPKDPRNWSNRAASFIKLMAPNEALRDCEEALKLDPTFMRAHQRKVNALMMMKKEADALTAISEAMQADTSGASHPQFMQLRMQALTEINRQSQADPEAVKQRIANDPEIQGILNDPTMQLILQQASTDPAALHEHMKNPTVANKINKLIAAGVIRTG</sequence>
<feature type="domain" description="STI1" evidence="6">
    <location>
        <begin position="288"/>
        <end position="327"/>
    </location>
</feature>
<dbReference type="InterPro" id="IPR019734">
    <property type="entry name" value="TPR_rpt"/>
</dbReference>
<dbReference type="FunFam" id="1.10.260.100:FF:000002">
    <property type="entry name" value="Stress-induced-phosphoprotein 1 (Hsp70/Hsp90-organizing)"/>
    <property type="match status" value="1"/>
</dbReference>
<proteinExistence type="predicted"/>
<keyword evidence="2" id="KW-0963">Cytoplasm</keyword>
<dbReference type="Pfam" id="PF17830">
    <property type="entry name" value="STI1-HOP_DP"/>
    <property type="match status" value="1"/>
</dbReference>
<evidence type="ECO:0000313" key="8">
    <source>
        <dbReference type="Proteomes" id="UP000030693"/>
    </source>
</evidence>
<evidence type="ECO:0000256" key="3">
    <source>
        <dbReference type="ARBA" id="ARBA00022737"/>
    </source>
</evidence>
<evidence type="ECO:0000256" key="5">
    <source>
        <dbReference type="PROSITE-ProRule" id="PRU00339"/>
    </source>
</evidence>
<dbReference type="Proteomes" id="UP000030693">
    <property type="component" value="Unassembled WGS sequence"/>
</dbReference>
<dbReference type="SMART" id="SM00028">
    <property type="entry name" value="TPR"/>
    <property type="match status" value="6"/>
</dbReference>
<dbReference type="InterPro" id="IPR041243">
    <property type="entry name" value="STI1/HOP_DP"/>
</dbReference>
<dbReference type="GO" id="GO:0051879">
    <property type="term" value="F:Hsp90 protein binding"/>
    <property type="evidence" value="ECO:0007669"/>
    <property type="project" value="TreeGrafter"/>
</dbReference>
<dbReference type="AlphaFoldDB" id="A0A058Z4I3"/>
<dbReference type="RefSeq" id="XP_009496770.1">
    <property type="nucleotide sequence ID" value="XM_009498495.1"/>
</dbReference>
<protein>
    <recommendedName>
        <fullName evidence="6">STI1 domain-containing protein</fullName>
    </recommendedName>
</protein>
<dbReference type="PANTHER" id="PTHR22904:SF523">
    <property type="entry name" value="STRESS-INDUCED-PHOSPHOPROTEIN 1"/>
    <property type="match status" value="1"/>
</dbReference>
<dbReference type="Pfam" id="PF13424">
    <property type="entry name" value="TPR_12"/>
    <property type="match status" value="1"/>
</dbReference>
<dbReference type="SUPFAM" id="SSF48452">
    <property type="entry name" value="TPR-like"/>
    <property type="match status" value="2"/>
</dbReference>
<reference evidence="7" key="1">
    <citation type="submission" date="2013-04" db="EMBL/GenBank/DDBJ databases">
        <title>The Genome Sequence of Fonticula alba ATCC 38817.</title>
        <authorList>
            <consortium name="The Broad Institute Genomics Platform"/>
            <person name="Russ C."/>
            <person name="Cuomo C."/>
            <person name="Burger G."/>
            <person name="Gray M.W."/>
            <person name="Holland P.W.H."/>
            <person name="King N."/>
            <person name="Lang F.B.F."/>
            <person name="Roger A.J."/>
            <person name="Ruiz-Trillo I."/>
            <person name="Brown M."/>
            <person name="Walker B."/>
            <person name="Young S."/>
            <person name="Zeng Q."/>
            <person name="Gargeya S."/>
            <person name="Fitzgerald M."/>
            <person name="Haas B."/>
            <person name="Abouelleil A."/>
            <person name="Allen A.W."/>
            <person name="Alvarado L."/>
            <person name="Arachchi H.M."/>
            <person name="Berlin A.M."/>
            <person name="Chapman S.B."/>
            <person name="Gainer-Dewar J."/>
            <person name="Goldberg J."/>
            <person name="Griggs A."/>
            <person name="Gujja S."/>
            <person name="Hansen M."/>
            <person name="Howarth C."/>
            <person name="Imamovic A."/>
            <person name="Ireland A."/>
            <person name="Larimer J."/>
            <person name="McCowan C."/>
            <person name="Murphy C."/>
            <person name="Pearson M."/>
            <person name="Poon T.W."/>
            <person name="Priest M."/>
            <person name="Roberts A."/>
            <person name="Saif S."/>
            <person name="Shea T."/>
            <person name="Sisk P."/>
            <person name="Sykes S."/>
            <person name="Wortman J."/>
            <person name="Nusbaum C."/>
            <person name="Birren B."/>
        </authorList>
    </citation>
    <scope>NUCLEOTIDE SEQUENCE [LARGE SCALE GENOMIC DNA]</scope>
    <source>
        <strain evidence="7">ATCC 38817</strain>
    </source>
</reference>
<evidence type="ECO:0000256" key="2">
    <source>
        <dbReference type="ARBA" id="ARBA00022490"/>
    </source>
</evidence>
<dbReference type="Pfam" id="PF13432">
    <property type="entry name" value="TPR_16"/>
    <property type="match status" value="1"/>
</dbReference>
<dbReference type="FunFam" id="1.25.40.10:FF:000010">
    <property type="entry name" value="Stress-induced phosphoprotein 1"/>
    <property type="match status" value="1"/>
</dbReference>
<organism evidence="7">
    <name type="scientific">Fonticula alba</name>
    <name type="common">Slime mold</name>
    <dbReference type="NCBI Taxonomy" id="691883"/>
    <lineage>
        <taxon>Eukaryota</taxon>
        <taxon>Rotosphaerida</taxon>
        <taxon>Fonticulaceae</taxon>
        <taxon>Fonticula</taxon>
    </lineage>
</organism>
<dbReference type="OrthoDB" id="2423701at2759"/>
<gene>
    <name evidence="7" type="ORF">H696_04609</name>
</gene>
<keyword evidence="4 5" id="KW-0802">TPR repeat</keyword>
<evidence type="ECO:0000256" key="1">
    <source>
        <dbReference type="ARBA" id="ARBA00004496"/>
    </source>
</evidence>
<dbReference type="SMART" id="SM00727">
    <property type="entry name" value="STI1"/>
    <property type="match status" value="1"/>
</dbReference>
<keyword evidence="8" id="KW-1185">Reference proteome</keyword>
<comment type="subcellular location">
    <subcellularLocation>
        <location evidence="1">Cytoplasm</location>
    </subcellularLocation>
</comment>
<feature type="repeat" description="TPR" evidence="5">
    <location>
        <begin position="152"/>
        <end position="185"/>
    </location>
</feature>
<evidence type="ECO:0000259" key="6">
    <source>
        <dbReference type="SMART" id="SM00727"/>
    </source>
</evidence>